<reference evidence="1" key="1">
    <citation type="submission" date="2021-06" db="EMBL/GenBank/DDBJ databases">
        <authorList>
            <person name="Kallberg Y."/>
            <person name="Tangrot J."/>
            <person name="Rosling A."/>
        </authorList>
    </citation>
    <scope>NUCLEOTIDE SEQUENCE</scope>
    <source>
        <strain evidence="1">87-6 pot B 2015</strain>
    </source>
</reference>
<gene>
    <name evidence="1" type="ORF">FMOSSE_LOCUS7346</name>
</gene>
<sequence>MYSQLLEESSEELPLAIKMFHRHFVKTFSVGIGVIDIFTSK</sequence>
<comment type="caution">
    <text evidence="1">The sequence shown here is derived from an EMBL/GenBank/DDBJ whole genome shotgun (WGS) entry which is preliminary data.</text>
</comment>
<accession>A0A9N9FX24</accession>
<organism evidence="1 2">
    <name type="scientific">Funneliformis mosseae</name>
    <name type="common">Endomycorrhizal fungus</name>
    <name type="synonym">Glomus mosseae</name>
    <dbReference type="NCBI Taxonomy" id="27381"/>
    <lineage>
        <taxon>Eukaryota</taxon>
        <taxon>Fungi</taxon>
        <taxon>Fungi incertae sedis</taxon>
        <taxon>Mucoromycota</taxon>
        <taxon>Glomeromycotina</taxon>
        <taxon>Glomeromycetes</taxon>
        <taxon>Glomerales</taxon>
        <taxon>Glomeraceae</taxon>
        <taxon>Funneliformis</taxon>
    </lineage>
</organism>
<dbReference type="EMBL" id="CAJVPP010001695">
    <property type="protein sequence ID" value="CAG8568811.1"/>
    <property type="molecule type" value="Genomic_DNA"/>
</dbReference>
<dbReference type="AlphaFoldDB" id="A0A9N9FX24"/>
<name>A0A9N9FX24_FUNMO</name>
<proteinExistence type="predicted"/>
<protein>
    <submittedName>
        <fullName evidence="1">809_t:CDS:1</fullName>
    </submittedName>
</protein>
<evidence type="ECO:0000313" key="1">
    <source>
        <dbReference type="EMBL" id="CAG8568811.1"/>
    </source>
</evidence>
<evidence type="ECO:0000313" key="2">
    <source>
        <dbReference type="Proteomes" id="UP000789375"/>
    </source>
</evidence>
<dbReference type="Proteomes" id="UP000789375">
    <property type="component" value="Unassembled WGS sequence"/>
</dbReference>
<keyword evidence="2" id="KW-1185">Reference proteome</keyword>